<dbReference type="PROSITE" id="PS51257">
    <property type="entry name" value="PROKAR_LIPOPROTEIN"/>
    <property type="match status" value="1"/>
</dbReference>
<gene>
    <name evidence="2" type="ORF">SAMN05660874_02484</name>
</gene>
<proteinExistence type="predicted"/>
<dbReference type="SUPFAM" id="SSF56601">
    <property type="entry name" value="beta-lactamase/transpeptidase-like"/>
    <property type="match status" value="1"/>
</dbReference>
<evidence type="ECO:0000259" key="1">
    <source>
        <dbReference type="Pfam" id="PF13354"/>
    </source>
</evidence>
<organism evidence="2 3">
    <name type="scientific">Saccharopolyspora flava</name>
    <dbReference type="NCBI Taxonomy" id="95161"/>
    <lineage>
        <taxon>Bacteria</taxon>
        <taxon>Bacillati</taxon>
        <taxon>Actinomycetota</taxon>
        <taxon>Actinomycetes</taxon>
        <taxon>Pseudonocardiales</taxon>
        <taxon>Pseudonocardiaceae</taxon>
        <taxon>Saccharopolyspora</taxon>
    </lineage>
</organism>
<name>A0A1I6RQJ7_9PSEU</name>
<reference evidence="3" key="1">
    <citation type="submission" date="2016-10" db="EMBL/GenBank/DDBJ databases">
        <authorList>
            <person name="Varghese N."/>
            <person name="Submissions S."/>
        </authorList>
    </citation>
    <scope>NUCLEOTIDE SEQUENCE [LARGE SCALE GENOMIC DNA]</scope>
    <source>
        <strain evidence="3">DSM 44771</strain>
    </source>
</reference>
<dbReference type="Pfam" id="PF13354">
    <property type="entry name" value="Beta-lactamase2"/>
    <property type="match status" value="1"/>
</dbReference>
<keyword evidence="3" id="KW-1185">Reference proteome</keyword>
<evidence type="ECO:0000313" key="3">
    <source>
        <dbReference type="Proteomes" id="UP000198852"/>
    </source>
</evidence>
<dbReference type="AlphaFoldDB" id="A0A1I6RQJ7"/>
<dbReference type="GO" id="GO:0046677">
    <property type="term" value="P:response to antibiotic"/>
    <property type="evidence" value="ECO:0007669"/>
    <property type="project" value="InterPro"/>
</dbReference>
<dbReference type="InterPro" id="IPR012338">
    <property type="entry name" value="Beta-lactam/transpept-like"/>
</dbReference>
<dbReference type="Gene3D" id="3.40.710.10">
    <property type="entry name" value="DD-peptidase/beta-lactamase superfamily"/>
    <property type="match status" value="1"/>
</dbReference>
<dbReference type="InterPro" id="IPR045155">
    <property type="entry name" value="Beta-lactam_cat"/>
</dbReference>
<accession>A0A1I6RQJ7</accession>
<protein>
    <submittedName>
        <fullName evidence="2">Beta-lactamase enzyme family protein</fullName>
    </submittedName>
</protein>
<dbReference type="EMBL" id="FOZX01000003">
    <property type="protein sequence ID" value="SFS66728.1"/>
    <property type="molecule type" value="Genomic_DNA"/>
</dbReference>
<feature type="domain" description="Beta-lactamase class A catalytic" evidence="1">
    <location>
        <begin position="125"/>
        <end position="264"/>
    </location>
</feature>
<sequence>MFGGHRESTRPQRRRAAGVAGAVVGVLVSGCSPSAVATWHGIGQEQVSTYETVNRPTGAPAAAIEAVDRLSAEQGDSIGIAVLDRSTGELSWGRDGARQMYSASLSKVIVAVELLERGSVGPEDRELLQRALGPSDDEAMNALWDRHGGTSLITDAAERMRLQQTRPPADPGRWGDTLTSARDIAAVFQHLLGRMSSDDRDFVLDALHAAPEEAADGVDQNFGLMAMHAQAVKSGWMCCQLGKVWVHSAGVVDPGRRRYAVALLSDQPSAVGYDEAISDLTEAARAALTPLR</sequence>
<evidence type="ECO:0000313" key="2">
    <source>
        <dbReference type="EMBL" id="SFS66728.1"/>
    </source>
</evidence>
<dbReference type="InterPro" id="IPR000871">
    <property type="entry name" value="Beta-lactam_class-A"/>
</dbReference>
<dbReference type="PANTHER" id="PTHR35333:SF3">
    <property type="entry name" value="BETA-LACTAMASE-TYPE TRANSPEPTIDASE FOLD CONTAINING PROTEIN"/>
    <property type="match status" value="1"/>
</dbReference>
<dbReference type="PANTHER" id="PTHR35333">
    <property type="entry name" value="BETA-LACTAMASE"/>
    <property type="match status" value="1"/>
</dbReference>
<dbReference type="GO" id="GO:0030655">
    <property type="term" value="P:beta-lactam antibiotic catabolic process"/>
    <property type="evidence" value="ECO:0007669"/>
    <property type="project" value="InterPro"/>
</dbReference>
<dbReference type="STRING" id="95161.SAMN05660874_02484"/>
<dbReference type="Proteomes" id="UP000198852">
    <property type="component" value="Unassembled WGS sequence"/>
</dbReference>
<dbReference type="GO" id="GO:0008800">
    <property type="term" value="F:beta-lactamase activity"/>
    <property type="evidence" value="ECO:0007669"/>
    <property type="project" value="InterPro"/>
</dbReference>